<dbReference type="EMBL" id="JAUHHV010000001">
    <property type="protein sequence ID" value="KAK1439082.1"/>
    <property type="molecule type" value="Genomic_DNA"/>
</dbReference>
<evidence type="ECO:0000313" key="1">
    <source>
        <dbReference type="EMBL" id="KAK1439082.1"/>
    </source>
</evidence>
<accession>A0AAD8PB36</accession>
<sequence>MGSLTRSFSTSSSDINRAWRNKVYDGKVEAGSPDLRKDVKTARFGESKHGRFRKIKKFFNFKSSKTSSGSTDHDFESRLMLEIYKNMSASHELSSMYN</sequence>
<keyword evidence="2" id="KW-1185">Reference proteome</keyword>
<dbReference type="Proteomes" id="UP001229421">
    <property type="component" value="Unassembled WGS sequence"/>
</dbReference>
<protein>
    <submittedName>
        <fullName evidence="1">Uncharacterized protein</fullName>
    </submittedName>
</protein>
<name>A0AAD8PB36_TARER</name>
<evidence type="ECO:0000313" key="2">
    <source>
        <dbReference type="Proteomes" id="UP001229421"/>
    </source>
</evidence>
<dbReference type="AlphaFoldDB" id="A0AAD8PB36"/>
<proteinExistence type="predicted"/>
<organism evidence="1 2">
    <name type="scientific">Tagetes erecta</name>
    <name type="common">African marigold</name>
    <dbReference type="NCBI Taxonomy" id="13708"/>
    <lineage>
        <taxon>Eukaryota</taxon>
        <taxon>Viridiplantae</taxon>
        <taxon>Streptophyta</taxon>
        <taxon>Embryophyta</taxon>
        <taxon>Tracheophyta</taxon>
        <taxon>Spermatophyta</taxon>
        <taxon>Magnoliopsida</taxon>
        <taxon>eudicotyledons</taxon>
        <taxon>Gunneridae</taxon>
        <taxon>Pentapetalae</taxon>
        <taxon>asterids</taxon>
        <taxon>campanulids</taxon>
        <taxon>Asterales</taxon>
        <taxon>Asteraceae</taxon>
        <taxon>Asteroideae</taxon>
        <taxon>Heliantheae alliance</taxon>
        <taxon>Tageteae</taxon>
        <taxon>Tagetes</taxon>
    </lineage>
</organism>
<gene>
    <name evidence="1" type="ORF">QVD17_04897</name>
</gene>
<reference evidence="1" key="1">
    <citation type="journal article" date="2023" name="bioRxiv">
        <title>Improved chromosome-level genome assembly for marigold (Tagetes erecta).</title>
        <authorList>
            <person name="Jiang F."/>
            <person name="Yuan L."/>
            <person name="Wang S."/>
            <person name="Wang H."/>
            <person name="Xu D."/>
            <person name="Wang A."/>
            <person name="Fan W."/>
        </authorList>
    </citation>
    <scope>NUCLEOTIDE SEQUENCE</scope>
    <source>
        <strain evidence="1">WSJ</strain>
        <tissue evidence="1">Leaf</tissue>
    </source>
</reference>
<comment type="caution">
    <text evidence="1">The sequence shown here is derived from an EMBL/GenBank/DDBJ whole genome shotgun (WGS) entry which is preliminary data.</text>
</comment>